<dbReference type="EMBL" id="CP003220">
    <property type="protein sequence ID" value="EGB15852.1"/>
    <property type="molecule type" value="Genomic_DNA"/>
</dbReference>
<gene>
    <name evidence="2" type="ORF">DND132_2649</name>
</gene>
<protein>
    <submittedName>
        <fullName evidence="2">Uncharacterized protein</fullName>
    </submittedName>
</protein>
<dbReference type="AlphaFoldDB" id="F0JIV3"/>
<dbReference type="RefSeq" id="WP_014323278.1">
    <property type="nucleotide sequence ID" value="NC_016803.1"/>
</dbReference>
<feature type="transmembrane region" description="Helical" evidence="1">
    <location>
        <begin position="125"/>
        <end position="150"/>
    </location>
</feature>
<dbReference type="Proteomes" id="UP000007845">
    <property type="component" value="Chromosome"/>
</dbReference>
<feature type="transmembrane region" description="Helical" evidence="1">
    <location>
        <begin position="70"/>
        <end position="90"/>
    </location>
</feature>
<proteinExistence type="predicted"/>
<evidence type="ECO:0000313" key="2">
    <source>
        <dbReference type="EMBL" id="EGB15852.1"/>
    </source>
</evidence>
<sequence length="162" mass="17952">MRDREPTTSEIIYYHVEHALGHFQILIQSIIGFASGAIRGATLLNGGAAVALLGFLASNFQLRNNELLPALQFFVAGALFASVTWVFSYLSQICYAFDLKYRWNYSNSVEECLTKKSTFRKAAGCLLQLIGMAFMITSYGLFAWGCFTAYDAIQKTTLTSGL</sequence>
<feature type="transmembrane region" description="Helical" evidence="1">
    <location>
        <begin position="41"/>
        <end position="58"/>
    </location>
</feature>
<dbReference type="HOGENOM" id="CLU_1632721_0_0_7"/>
<organism evidence="2 3">
    <name type="scientific">Pseudodesulfovibrio mercurii</name>
    <dbReference type="NCBI Taxonomy" id="641491"/>
    <lineage>
        <taxon>Bacteria</taxon>
        <taxon>Pseudomonadati</taxon>
        <taxon>Thermodesulfobacteriota</taxon>
        <taxon>Desulfovibrionia</taxon>
        <taxon>Desulfovibrionales</taxon>
        <taxon>Desulfovibrionaceae</taxon>
    </lineage>
</organism>
<name>F0JIV3_9BACT</name>
<keyword evidence="1" id="KW-1133">Transmembrane helix</keyword>
<evidence type="ECO:0000313" key="3">
    <source>
        <dbReference type="Proteomes" id="UP000007845"/>
    </source>
</evidence>
<keyword evidence="3" id="KW-1185">Reference proteome</keyword>
<reference evidence="2 3" key="1">
    <citation type="journal article" date="2011" name="J. Bacteriol.">
        <title>Genome sequence of the mercury-methylating strain Desulfovibrio desulfuricans ND132.</title>
        <authorList>
            <person name="Brown S.D."/>
            <person name="Gilmour C.C."/>
            <person name="Kucken A.M."/>
            <person name="Wall J.D."/>
            <person name="Elias D.A."/>
            <person name="Brandt C.C."/>
            <person name="Podar M."/>
            <person name="Chertkov O."/>
            <person name="Held B."/>
            <person name="Bruce D.C."/>
            <person name="Detter J.C."/>
            <person name="Tapia R."/>
            <person name="Han C.S."/>
            <person name="Goodwin L.A."/>
            <person name="Cheng J.F."/>
            <person name="Pitluck S."/>
            <person name="Woyke T."/>
            <person name="Mikhailova N."/>
            <person name="Ivanova N.N."/>
            <person name="Han J."/>
            <person name="Lucas S."/>
            <person name="Lapidus A.L."/>
            <person name="Land M.L."/>
            <person name="Hauser L.J."/>
            <person name="Palumbo A.V."/>
        </authorList>
    </citation>
    <scope>NUCLEOTIDE SEQUENCE [LARGE SCALE GENOMIC DNA]</scope>
    <source>
        <strain evidence="2 3">ND132</strain>
    </source>
</reference>
<keyword evidence="1" id="KW-0812">Transmembrane</keyword>
<dbReference type="KEGG" id="ddn:DND132_2649"/>
<accession>F0JIV3</accession>
<evidence type="ECO:0000256" key="1">
    <source>
        <dbReference type="SAM" id="Phobius"/>
    </source>
</evidence>
<keyword evidence="1" id="KW-0472">Membrane</keyword>